<dbReference type="PROSITE" id="PS51746">
    <property type="entry name" value="PPM_2"/>
    <property type="match status" value="1"/>
</dbReference>
<proteinExistence type="inferred from homology"/>
<dbReference type="EMBL" id="NAJN01000362">
    <property type="protein sequence ID" value="TKA74408.1"/>
    <property type="molecule type" value="Genomic_DNA"/>
</dbReference>
<dbReference type="AlphaFoldDB" id="A0A4U0XFX6"/>
<protein>
    <recommendedName>
        <fullName evidence="1">Protein phosphatase</fullName>
        <ecNumber evidence="1">3.1.3.16</ecNumber>
    </recommendedName>
</protein>
<dbReference type="SUPFAM" id="SSF81606">
    <property type="entry name" value="PP2C-like"/>
    <property type="match status" value="1"/>
</dbReference>
<comment type="catalytic activity">
    <reaction evidence="1">
        <text>O-phospho-L-threonyl-[protein] + H2O = L-threonyl-[protein] + phosphate</text>
        <dbReference type="Rhea" id="RHEA:47004"/>
        <dbReference type="Rhea" id="RHEA-COMP:11060"/>
        <dbReference type="Rhea" id="RHEA-COMP:11605"/>
        <dbReference type="ChEBI" id="CHEBI:15377"/>
        <dbReference type="ChEBI" id="CHEBI:30013"/>
        <dbReference type="ChEBI" id="CHEBI:43474"/>
        <dbReference type="ChEBI" id="CHEBI:61977"/>
        <dbReference type="EC" id="3.1.3.16"/>
    </reaction>
</comment>
<dbReference type="GO" id="GO:0004722">
    <property type="term" value="F:protein serine/threonine phosphatase activity"/>
    <property type="evidence" value="ECO:0007669"/>
    <property type="project" value="UniProtKB-EC"/>
</dbReference>
<comment type="similarity">
    <text evidence="1">Belongs to the PP2C family.</text>
</comment>
<organism evidence="4 5">
    <name type="scientific">Cryomyces minteri</name>
    <dbReference type="NCBI Taxonomy" id="331657"/>
    <lineage>
        <taxon>Eukaryota</taxon>
        <taxon>Fungi</taxon>
        <taxon>Dikarya</taxon>
        <taxon>Ascomycota</taxon>
        <taxon>Pezizomycotina</taxon>
        <taxon>Dothideomycetes</taxon>
        <taxon>Dothideomycetes incertae sedis</taxon>
        <taxon>Cryomyces</taxon>
    </lineage>
</organism>
<evidence type="ECO:0000256" key="2">
    <source>
        <dbReference type="SAM" id="MobiDB-lite"/>
    </source>
</evidence>
<dbReference type="EC" id="3.1.3.16" evidence="1"/>
<comment type="cofactor">
    <cofactor evidence="1">
        <name>Mn(2+)</name>
        <dbReference type="ChEBI" id="CHEBI:29035"/>
    </cofactor>
</comment>
<name>A0A4U0XFX6_9PEZI</name>
<feature type="region of interest" description="Disordered" evidence="2">
    <location>
        <begin position="93"/>
        <end position="114"/>
    </location>
</feature>
<reference evidence="4 5" key="1">
    <citation type="submission" date="2017-03" db="EMBL/GenBank/DDBJ databases">
        <title>Genomes of endolithic fungi from Antarctica.</title>
        <authorList>
            <person name="Coleine C."/>
            <person name="Masonjones S."/>
            <person name="Stajich J.E."/>
        </authorList>
    </citation>
    <scope>NUCLEOTIDE SEQUENCE [LARGE SCALE GENOMIC DNA]</scope>
    <source>
        <strain evidence="4 5">CCFEE 5187</strain>
    </source>
</reference>
<keyword evidence="1" id="KW-0904">Protein phosphatase</keyword>
<feature type="domain" description="PPM-type phosphatase" evidence="3">
    <location>
        <begin position="99"/>
        <end position="398"/>
    </location>
</feature>
<evidence type="ECO:0000259" key="3">
    <source>
        <dbReference type="PROSITE" id="PS51746"/>
    </source>
</evidence>
<dbReference type="InterPro" id="IPR039123">
    <property type="entry name" value="PPTC7"/>
</dbReference>
<dbReference type="Gene3D" id="3.60.40.10">
    <property type="entry name" value="PPM-type phosphatase domain"/>
    <property type="match status" value="1"/>
</dbReference>
<dbReference type="OrthoDB" id="60843at2759"/>
<keyword evidence="5" id="KW-1185">Reference proteome</keyword>
<evidence type="ECO:0000313" key="5">
    <source>
        <dbReference type="Proteomes" id="UP000308768"/>
    </source>
</evidence>
<dbReference type="InterPro" id="IPR001932">
    <property type="entry name" value="PPM-type_phosphatase-like_dom"/>
</dbReference>
<evidence type="ECO:0000256" key="1">
    <source>
        <dbReference type="RuleBase" id="RU366020"/>
    </source>
</evidence>
<accession>A0A4U0XFX6</accession>
<feature type="compositionally biased region" description="Basic and acidic residues" evidence="2">
    <location>
        <begin position="95"/>
        <end position="111"/>
    </location>
</feature>
<keyword evidence="1" id="KW-0479">Metal-binding</keyword>
<dbReference type="STRING" id="331657.A0A4U0XFX6"/>
<keyword evidence="1" id="KW-0378">Hydrolase</keyword>
<dbReference type="GO" id="GO:0046872">
    <property type="term" value="F:metal ion binding"/>
    <property type="evidence" value="ECO:0007669"/>
    <property type="project" value="UniProtKB-UniRule"/>
</dbReference>
<gene>
    <name evidence="4" type="ORF">B0A49_04883</name>
</gene>
<keyword evidence="1" id="KW-0464">Manganese</keyword>
<sequence>MIPRFAFSRFKQSLPKPIRNQNSWALGFGASLLANTSPSPAPKSTFATSTPSVAPTSEHHLTYRIAASYSAKGDRLNPNRNVYHFGNLVSSQRPDTLEESGRRSREDRPASGEDSFFVTQLGITDSIALGVADGVGGYNDLGVDPADFAHGLCEYMRSFASIYAEDGAGSPAKARSILQVGYDNVIKDESIPAGGSTAVVAVAGSDGRLEVANLGDSGFLHVRHSAIRYYSTHQTKGFNTPYQLSKRSPAMLRQHAIFGGGTPIDDHPKDADVTTHELRHGDVLVFATDGVWDNLSSQDTLDIISRHMKNFGAWTDKGNGVETSGRLRYLTEKGGIGKNDENTLQAALAIAMVDAAKRVSEDERRDSPFAKEVRKHYPNEPNFTGGKKDDICVVVAIAVEGADGSMKLRAKL</sequence>
<dbReference type="Proteomes" id="UP000308768">
    <property type="component" value="Unassembled WGS sequence"/>
</dbReference>
<comment type="catalytic activity">
    <reaction evidence="1">
        <text>O-phospho-L-seryl-[protein] + H2O = L-seryl-[protein] + phosphate</text>
        <dbReference type="Rhea" id="RHEA:20629"/>
        <dbReference type="Rhea" id="RHEA-COMP:9863"/>
        <dbReference type="Rhea" id="RHEA-COMP:11604"/>
        <dbReference type="ChEBI" id="CHEBI:15377"/>
        <dbReference type="ChEBI" id="CHEBI:29999"/>
        <dbReference type="ChEBI" id="CHEBI:43474"/>
        <dbReference type="ChEBI" id="CHEBI:83421"/>
        <dbReference type="EC" id="3.1.3.16"/>
    </reaction>
</comment>
<dbReference type="PANTHER" id="PTHR12320">
    <property type="entry name" value="PROTEIN PHOSPHATASE 2C"/>
    <property type="match status" value="1"/>
</dbReference>
<keyword evidence="1" id="KW-0460">Magnesium</keyword>
<dbReference type="SMART" id="SM00331">
    <property type="entry name" value="PP2C_SIG"/>
    <property type="match status" value="1"/>
</dbReference>
<evidence type="ECO:0000313" key="4">
    <source>
        <dbReference type="EMBL" id="TKA74408.1"/>
    </source>
</evidence>
<dbReference type="InterPro" id="IPR036457">
    <property type="entry name" value="PPM-type-like_dom_sf"/>
</dbReference>
<comment type="caution">
    <text evidence="4">The sequence shown here is derived from an EMBL/GenBank/DDBJ whole genome shotgun (WGS) entry which is preliminary data.</text>
</comment>
<dbReference type="SMART" id="SM00332">
    <property type="entry name" value="PP2Cc"/>
    <property type="match status" value="1"/>
</dbReference>
<comment type="cofactor">
    <cofactor evidence="1">
        <name>Mg(2+)</name>
        <dbReference type="ChEBI" id="CHEBI:18420"/>
    </cofactor>
</comment>
<dbReference type="PANTHER" id="PTHR12320:SF1">
    <property type="entry name" value="PROTEIN PHOSPHATASE PTC7 HOMOLOG"/>
    <property type="match status" value="1"/>
</dbReference>